<dbReference type="AlphaFoldDB" id="M7SPU0"/>
<evidence type="ECO:0000256" key="5">
    <source>
        <dbReference type="ARBA" id="ARBA00023136"/>
    </source>
</evidence>
<evidence type="ECO:0000313" key="8">
    <source>
        <dbReference type="Proteomes" id="UP000012174"/>
    </source>
</evidence>
<feature type="transmembrane region" description="Helical" evidence="6">
    <location>
        <begin position="337"/>
        <end position="359"/>
    </location>
</feature>
<feature type="transmembrane region" description="Helical" evidence="6">
    <location>
        <begin position="211"/>
        <end position="234"/>
    </location>
</feature>
<evidence type="ECO:0000256" key="6">
    <source>
        <dbReference type="SAM" id="Phobius"/>
    </source>
</evidence>
<protein>
    <submittedName>
        <fullName evidence="7">Putative ncs1 allantoate transporter protein</fullName>
    </submittedName>
</protein>
<dbReference type="EMBL" id="KB706647">
    <property type="protein sequence ID" value="EMR66468.1"/>
    <property type="molecule type" value="Genomic_DNA"/>
</dbReference>
<dbReference type="GO" id="GO:0015205">
    <property type="term" value="F:nucleobase transmembrane transporter activity"/>
    <property type="evidence" value="ECO:0007669"/>
    <property type="project" value="TreeGrafter"/>
</dbReference>
<feature type="transmembrane region" description="Helical" evidence="6">
    <location>
        <begin position="482"/>
        <end position="504"/>
    </location>
</feature>
<dbReference type="HOGENOM" id="CLU_021555_4_1_1"/>
<feature type="transmembrane region" description="Helical" evidence="6">
    <location>
        <begin position="89"/>
        <end position="107"/>
    </location>
</feature>
<feature type="transmembrane region" description="Helical" evidence="6">
    <location>
        <begin position="113"/>
        <end position="131"/>
    </location>
</feature>
<keyword evidence="5 6" id="KW-0472">Membrane</keyword>
<feature type="transmembrane region" description="Helical" evidence="6">
    <location>
        <begin position="143"/>
        <end position="165"/>
    </location>
</feature>
<keyword evidence="8" id="KW-1185">Reference proteome</keyword>
<keyword evidence="3 6" id="KW-0812">Transmembrane</keyword>
<accession>M7SPU0</accession>
<dbReference type="CDD" id="cd11482">
    <property type="entry name" value="SLC-NCS1sbd_NRT1-like"/>
    <property type="match status" value="1"/>
</dbReference>
<dbReference type="Gene3D" id="1.10.4160.10">
    <property type="entry name" value="Hydantoin permease"/>
    <property type="match status" value="1"/>
</dbReference>
<evidence type="ECO:0000256" key="3">
    <source>
        <dbReference type="ARBA" id="ARBA00022692"/>
    </source>
</evidence>
<evidence type="ECO:0000256" key="2">
    <source>
        <dbReference type="ARBA" id="ARBA00008974"/>
    </source>
</evidence>
<dbReference type="eggNOG" id="KOG2466">
    <property type="taxonomic scope" value="Eukaryota"/>
</dbReference>
<reference evidence="8" key="1">
    <citation type="journal article" date="2013" name="Genome Announc.">
        <title>Draft genome sequence of the grapevine dieback fungus Eutypa lata UCR-EL1.</title>
        <authorList>
            <person name="Blanco-Ulate B."/>
            <person name="Rolshausen P.E."/>
            <person name="Cantu D."/>
        </authorList>
    </citation>
    <scope>NUCLEOTIDE SEQUENCE [LARGE SCALE GENOMIC DNA]</scope>
    <source>
        <strain evidence="8">UCR-EL1</strain>
    </source>
</reference>
<dbReference type="OMA" id="TAGWIMV"/>
<sequence>MDFLRQRTSRIREKAEGKTRVAGWVLPKQQTSFAPDGTWTNVDLDVTPPDRRTWTAVSVLGYWVSDILSVQSWQIGASVLAIGLTWREAVWCVIVGSVIMGFCIAFNGAPGAYLRVPFAVWIRSAFGFHFAKFPVVCRMITALFWHAILTYAGGTALTVMVSAIWPSYLDIPNHLPASAGITSQGLLSHFLFWLIELPLLTIPPHKLKWFFVFKAFITITAAVGTTIAVCKMAGTSGDIWDQQPNVSGSTRAWLIVSTLTAQTGSWSTVGTNISDFTRYVKKPRNTFYQTVFFPFICFFIAILGIISASASKVLYGEYIWDPVTLASKWTSPGGRAGAFYCGLAWMVAQMGVNISANIISASNDLASLFPKYINIRRGALLATIVGGWVLVPWKIVTSAASLLNFMSSLGIFLAPIIAISIGDYWMVKQRRVQVSALYTPHGRYRYRYGCNWRAGLAMLISIGPTMPSLVHNVNSSIEIGGAAYIADLVWYYGFFSALLVYVALSKIWPAKDSLVSQGELETIEGIEGDVEAIKEISDDIKKDDK</sequence>
<feature type="transmembrane region" description="Helical" evidence="6">
    <location>
        <begin position="177"/>
        <end position="199"/>
    </location>
</feature>
<feature type="transmembrane region" description="Helical" evidence="6">
    <location>
        <begin position="254"/>
        <end position="274"/>
    </location>
</feature>
<feature type="transmembrane region" description="Helical" evidence="6">
    <location>
        <begin position="286"/>
        <end position="310"/>
    </location>
</feature>
<dbReference type="KEGG" id="ela:UCREL1_6562"/>
<feature type="transmembrane region" description="Helical" evidence="6">
    <location>
        <begin position="379"/>
        <end position="396"/>
    </location>
</feature>
<name>M7SPU0_EUTLA</name>
<proteinExistence type="inferred from homology"/>
<dbReference type="InterPro" id="IPR001248">
    <property type="entry name" value="Pur-cyt_permease"/>
</dbReference>
<dbReference type="OrthoDB" id="2018619at2759"/>
<comment type="similarity">
    <text evidence="2">Belongs to the purine-cytosine permease (2.A.39) family.</text>
</comment>
<comment type="subcellular location">
    <subcellularLocation>
        <location evidence="1">Membrane</location>
        <topology evidence="1">Multi-pass membrane protein</topology>
    </subcellularLocation>
</comment>
<dbReference type="PANTHER" id="PTHR30618">
    <property type="entry name" value="NCS1 FAMILY PURINE/PYRIMIDINE TRANSPORTER"/>
    <property type="match status" value="1"/>
</dbReference>
<dbReference type="PANTHER" id="PTHR30618:SF0">
    <property type="entry name" value="PURINE-URACIL PERMEASE NCS1"/>
    <property type="match status" value="1"/>
</dbReference>
<dbReference type="GO" id="GO:0005886">
    <property type="term" value="C:plasma membrane"/>
    <property type="evidence" value="ECO:0007669"/>
    <property type="project" value="TreeGrafter"/>
</dbReference>
<feature type="transmembrane region" description="Helical" evidence="6">
    <location>
        <begin position="402"/>
        <end position="427"/>
    </location>
</feature>
<evidence type="ECO:0000313" key="7">
    <source>
        <dbReference type="EMBL" id="EMR66468.1"/>
    </source>
</evidence>
<gene>
    <name evidence="7" type="ORF">UCREL1_6562</name>
</gene>
<evidence type="ECO:0000256" key="1">
    <source>
        <dbReference type="ARBA" id="ARBA00004141"/>
    </source>
</evidence>
<organism evidence="7 8">
    <name type="scientific">Eutypa lata (strain UCR-EL1)</name>
    <name type="common">Grapevine dieback disease fungus</name>
    <name type="synonym">Eutypa armeniacae</name>
    <dbReference type="NCBI Taxonomy" id="1287681"/>
    <lineage>
        <taxon>Eukaryota</taxon>
        <taxon>Fungi</taxon>
        <taxon>Dikarya</taxon>
        <taxon>Ascomycota</taxon>
        <taxon>Pezizomycotina</taxon>
        <taxon>Sordariomycetes</taxon>
        <taxon>Xylariomycetidae</taxon>
        <taxon>Xylariales</taxon>
        <taxon>Diatrypaceae</taxon>
        <taxon>Eutypa</taxon>
    </lineage>
</organism>
<dbReference type="Proteomes" id="UP000012174">
    <property type="component" value="Unassembled WGS sequence"/>
</dbReference>
<dbReference type="InterPro" id="IPR045225">
    <property type="entry name" value="Uracil/uridine/allantoin_perm"/>
</dbReference>
<evidence type="ECO:0000256" key="4">
    <source>
        <dbReference type="ARBA" id="ARBA00022989"/>
    </source>
</evidence>
<dbReference type="Pfam" id="PF02133">
    <property type="entry name" value="Transp_cyt_pur"/>
    <property type="match status" value="1"/>
</dbReference>
<keyword evidence="4 6" id="KW-1133">Transmembrane helix</keyword>
<feature type="transmembrane region" description="Helical" evidence="6">
    <location>
        <begin position="448"/>
        <end position="470"/>
    </location>
</feature>